<accession>A0ABP8YQD3</accession>
<proteinExistence type="predicted"/>
<dbReference type="EMBL" id="BAABKN010000012">
    <property type="protein sequence ID" value="GAA4735151.1"/>
    <property type="molecule type" value="Genomic_DNA"/>
</dbReference>
<evidence type="ECO:0000313" key="2">
    <source>
        <dbReference type="EMBL" id="GAA4735151.1"/>
    </source>
</evidence>
<organism evidence="2 3">
    <name type="scientific">Nocardioides endophyticus</name>
    <dbReference type="NCBI Taxonomy" id="1353775"/>
    <lineage>
        <taxon>Bacteria</taxon>
        <taxon>Bacillati</taxon>
        <taxon>Actinomycetota</taxon>
        <taxon>Actinomycetes</taxon>
        <taxon>Propionibacteriales</taxon>
        <taxon>Nocardioidaceae</taxon>
        <taxon>Nocardioides</taxon>
    </lineage>
</organism>
<feature type="transmembrane region" description="Helical" evidence="1">
    <location>
        <begin position="7"/>
        <end position="26"/>
    </location>
</feature>
<keyword evidence="3" id="KW-1185">Reference proteome</keyword>
<keyword evidence="1" id="KW-0812">Transmembrane</keyword>
<dbReference type="Proteomes" id="UP001499882">
    <property type="component" value="Unassembled WGS sequence"/>
</dbReference>
<keyword evidence="1" id="KW-1133">Transmembrane helix</keyword>
<evidence type="ECO:0000256" key="1">
    <source>
        <dbReference type="SAM" id="Phobius"/>
    </source>
</evidence>
<keyword evidence="1" id="KW-0472">Membrane</keyword>
<reference evidence="3" key="1">
    <citation type="journal article" date="2019" name="Int. J. Syst. Evol. Microbiol.">
        <title>The Global Catalogue of Microorganisms (GCM) 10K type strain sequencing project: providing services to taxonomists for standard genome sequencing and annotation.</title>
        <authorList>
            <consortium name="The Broad Institute Genomics Platform"/>
            <consortium name="The Broad Institute Genome Sequencing Center for Infectious Disease"/>
            <person name="Wu L."/>
            <person name="Ma J."/>
        </authorList>
    </citation>
    <scope>NUCLEOTIDE SEQUENCE [LARGE SCALE GENOMIC DNA]</scope>
    <source>
        <strain evidence="3">JCM 18532</strain>
    </source>
</reference>
<feature type="transmembrane region" description="Helical" evidence="1">
    <location>
        <begin position="183"/>
        <end position="207"/>
    </location>
</feature>
<comment type="caution">
    <text evidence="2">The sequence shown here is derived from an EMBL/GenBank/DDBJ whole genome shotgun (WGS) entry which is preliminary data.</text>
</comment>
<evidence type="ECO:0000313" key="3">
    <source>
        <dbReference type="Proteomes" id="UP001499882"/>
    </source>
</evidence>
<name>A0ABP8YQD3_9ACTN</name>
<dbReference type="RefSeq" id="WP_345526487.1">
    <property type="nucleotide sequence ID" value="NZ_BAABKN010000012.1"/>
</dbReference>
<gene>
    <name evidence="2" type="ORF">GCM10023350_18620</name>
</gene>
<protein>
    <submittedName>
        <fullName evidence="2">Uncharacterized protein</fullName>
    </submittedName>
</protein>
<sequence length="220" mass="23056">MNGATRLAVDTVAALAIGAAGVAWGVHVVDGRADVTSIAPGDRVQAAVDALRTDPVYVPPDGRRMLAEDAEQRLEQVVADAPVPVHVVVWRASDQAGGEPYSFTLPEMIAEELGEPGVYVVWQGPGDADADAAAGTRIDFGGPDLEAAGDAELRITEFVEQLEADSLIEDDGFDYWGGRDGGFAAGLMFGGGIALSAWVLVGIARAVTGRPFRNRPRSTR</sequence>